<keyword evidence="2" id="KW-0812">Transmembrane</keyword>
<dbReference type="EC" id="3.4.19.1" evidence="4"/>
<dbReference type="EMBL" id="CP002353">
    <property type="protein sequence ID" value="ADV62474.1"/>
    <property type="molecule type" value="Genomic_DNA"/>
</dbReference>
<dbReference type="RefSeq" id="WP_013564762.1">
    <property type="nucleotide sequence ID" value="NC_014962.1"/>
</dbReference>
<dbReference type="PANTHER" id="PTHR42776:SF27">
    <property type="entry name" value="DIPEPTIDYL PEPTIDASE FAMILY MEMBER 6"/>
    <property type="match status" value="1"/>
</dbReference>
<evidence type="ECO:0000256" key="1">
    <source>
        <dbReference type="ARBA" id="ARBA00022801"/>
    </source>
</evidence>
<dbReference type="SUPFAM" id="SSF53474">
    <property type="entry name" value="alpha/beta-Hydrolases"/>
    <property type="match status" value="1"/>
</dbReference>
<protein>
    <submittedName>
        <fullName evidence="4">Acylaminoacyl-peptidase</fullName>
        <ecNumber evidence="4">3.4.19.1</ecNumber>
    </submittedName>
</protein>
<dbReference type="GO" id="GO:0006508">
    <property type="term" value="P:proteolysis"/>
    <property type="evidence" value="ECO:0007669"/>
    <property type="project" value="InterPro"/>
</dbReference>
<dbReference type="GO" id="GO:0004252">
    <property type="term" value="F:serine-type endopeptidase activity"/>
    <property type="evidence" value="ECO:0007669"/>
    <property type="project" value="TreeGrafter"/>
</dbReference>
<sequence length="734" mass="79031">MLRKKIELQNPFRVERVGWRVVTVALAAALTLVGGVWNTFPAWGEGLTPQQVARLKLATGVVVSPDGGTVAYSLANPRIPGVDEDGPAFSHLWVADVQGTDKPRPFITGQASVSSLSWTPDGKGIAHLARRGGDTKTALYVIPIDGGEARKLFEAETDLSGYAFSADGRQLAFLSKTPTPKQVEDRRNQGFVQEVYEDGLLPTRVGVVTMEPDGIINAKARYLDLDGSASELHWSPVAGDSRLVVALAPTPTVDDDYMARKVTVVDTVANDGKGEVLARLDNPGKLGQVTWSPDGKTLGLISGQDVHDPSEGRLMVAPAEGGPLVDLLPDAPIHVKAFAWNGNDLIAVSDDDLGTRISLIRRSQTGASETVLFSDQAVNVSAFDLVGSTLAFVVDTPAHPPDIYVATLTPDGTLQDQGTGLQGKLRRLTDSNPWLKTVELAEQTAETFTARDGLKLRGVLIKPLGVTENEPSRGRHPLILAVHGGPEARVPNGWVTSYANPGQVAAARGFAVFYPNYRGSTGRGVAFSKLGQGDAAGKEFDDLVDAVDHLVNLGLVDSTKVGITGGSYGGYATAWCSTFYSERFAAGVMFVGISDKVSKVGTTDIPNEEYLVHALKRPWEDWTFMLERSPIFHATKSKTPLLILHGKEDSRVFPGQSMELYRILKTLGQAPVRLIFYPGEGHGNRRSHSRYDYHLRTLAWMEHYLKGPGVTAPPPPMEIEYPPIVAPASGSSQP</sequence>
<dbReference type="PANTHER" id="PTHR42776">
    <property type="entry name" value="SERINE PEPTIDASE S9 FAMILY MEMBER"/>
    <property type="match status" value="1"/>
</dbReference>
<evidence type="ECO:0000313" key="5">
    <source>
        <dbReference type="Proteomes" id="UP000008631"/>
    </source>
</evidence>
<keyword evidence="2" id="KW-0472">Membrane</keyword>
<keyword evidence="5" id="KW-1185">Reference proteome</keyword>
<dbReference type="Proteomes" id="UP000008631">
    <property type="component" value="Chromosome"/>
</dbReference>
<dbReference type="InterPro" id="IPR001375">
    <property type="entry name" value="Peptidase_S9_cat"/>
</dbReference>
<dbReference type="HOGENOM" id="CLU_008615_2_1_0"/>
<keyword evidence="1 4" id="KW-0378">Hydrolase</keyword>
<proteinExistence type="predicted"/>
<dbReference type="OrthoDB" id="269409at2"/>
<organism evidence="4 5">
    <name type="scientific">Isosphaera pallida (strain ATCC 43644 / DSM 9630 / IS1B)</name>
    <dbReference type="NCBI Taxonomy" id="575540"/>
    <lineage>
        <taxon>Bacteria</taxon>
        <taxon>Pseudomonadati</taxon>
        <taxon>Planctomycetota</taxon>
        <taxon>Planctomycetia</taxon>
        <taxon>Isosphaerales</taxon>
        <taxon>Isosphaeraceae</taxon>
        <taxon>Isosphaera</taxon>
    </lineage>
</organism>
<dbReference type="InterPro" id="IPR011042">
    <property type="entry name" value="6-blade_b-propeller_TolB-like"/>
</dbReference>
<dbReference type="Pfam" id="PF00326">
    <property type="entry name" value="Peptidase_S9"/>
    <property type="match status" value="1"/>
</dbReference>
<accession>E8R242</accession>
<dbReference type="InParanoid" id="E8R242"/>
<dbReference type="GO" id="GO:0008242">
    <property type="term" value="F:omega peptidase activity"/>
    <property type="evidence" value="ECO:0007669"/>
    <property type="project" value="UniProtKB-EC"/>
</dbReference>
<dbReference type="Gene3D" id="2.120.10.30">
    <property type="entry name" value="TolB, C-terminal domain"/>
    <property type="match status" value="1"/>
</dbReference>
<gene>
    <name evidence="4" type="ordered locus">Isop_1893</name>
</gene>
<dbReference type="KEGG" id="ipa:Isop_1893"/>
<dbReference type="eggNOG" id="COG1506">
    <property type="taxonomic scope" value="Bacteria"/>
</dbReference>
<dbReference type="AlphaFoldDB" id="E8R242"/>
<dbReference type="eggNOG" id="COG0823">
    <property type="taxonomic scope" value="Bacteria"/>
</dbReference>
<feature type="domain" description="Peptidase S9 prolyl oligopeptidase catalytic" evidence="3">
    <location>
        <begin position="503"/>
        <end position="706"/>
    </location>
</feature>
<evidence type="ECO:0000259" key="3">
    <source>
        <dbReference type="Pfam" id="PF00326"/>
    </source>
</evidence>
<evidence type="ECO:0000313" key="4">
    <source>
        <dbReference type="EMBL" id="ADV62474.1"/>
    </source>
</evidence>
<feature type="transmembrane region" description="Helical" evidence="2">
    <location>
        <begin position="21"/>
        <end position="40"/>
    </location>
</feature>
<reference key="1">
    <citation type="submission" date="2010-11" db="EMBL/GenBank/DDBJ databases">
        <title>The complete sequence of chromosome of Isophaera pallida ATCC 43644.</title>
        <authorList>
            <consortium name="US DOE Joint Genome Institute (JGI-PGF)"/>
            <person name="Lucas S."/>
            <person name="Copeland A."/>
            <person name="Lapidus A."/>
            <person name="Bruce D."/>
            <person name="Goodwin L."/>
            <person name="Pitluck S."/>
            <person name="Kyrpides N."/>
            <person name="Mavromatis K."/>
            <person name="Pagani I."/>
            <person name="Ivanova N."/>
            <person name="Saunders E."/>
            <person name="Brettin T."/>
            <person name="Detter J.C."/>
            <person name="Han C."/>
            <person name="Tapia R."/>
            <person name="Land M."/>
            <person name="Hauser L."/>
            <person name="Markowitz V."/>
            <person name="Cheng J.-F."/>
            <person name="Hugenholtz P."/>
            <person name="Woyke T."/>
            <person name="Wu D."/>
            <person name="Eisen J.A."/>
        </authorList>
    </citation>
    <scope>NUCLEOTIDE SEQUENCE</scope>
    <source>
        <strain>ATCC 43644</strain>
    </source>
</reference>
<dbReference type="SUPFAM" id="SSF82171">
    <property type="entry name" value="DPP6 N-terminal domain-like"/>
    <property type="match status" value="1"/>
</dbReference>
<dbReference type="MEROPS" id="S09.071"/>
<evidence type="ECO:0000256" key="2">
    <source>
        <dbReference type="SAM" id="Phobius"/>
    </source>
</evidence>
<keyword evidence="2" id="KW-1133">Transmembrane helix</keyword>
<name>E8R242_ISOPI</name>
<dbReference type="InterPro" id="IPR029058">
    <property type="entry name" value="AB_hydrolase_fold"/>
</dbReference>
<dbReference type="Gene3D" id="3.40.50.1820">
    <property type="entry name" value="alpha/beta hydrolase"/>
    <property type="match status" value="1"/>
</dbReference>
<dbReference type="STRING" id="575540.Isop_1893"/>
<reference evidence="4 5" key="2">
    <citation type="journal article" date="2011" name="Stand. Genomic Sci.">
        <title>Complete genome sequence of Isosphaera pallida type strain (IS1B).</title>
        <authorList>
            <consortium name="US DOE Joint Genome Institute (JGI-PGF)"/>
            <person name="Goker M."/>
            <person name="Cleland D."/>
            <person name="Saunders E."/>
            <person name="Lapidus A."/>
            <person name="Nolan M."/>
            <person name="Lucas S."/>
            <person name="Hammon N."/>
            <person name="Deshpande S."/>
            <person name="Cheng J.F."/>
            <person name="Tapia R."/>
            <person name="Han C."/>
            <person name="Goodwin L."/>
            <person name="Pitluck S."/>
            <person name="Liolios K."/>
            <person name="Pagani I."/>
            <person name="Ivanova N."/>
            <person name="Mavromatis K."/>
            <person name="Pati A."/>
            <person name="Chen A."/>
            <person name="Palaniappan K."/>
            <person name="Land M."/>
            <person name="Hauser L."/>
            <person name="Chang Y.J."/>
            <person name="Jeffries C.D."/>
            <person name="Detter J.C."/>
            <person name="Beck B."/>
            <person name="Woyke T."/>
            <person name="Bristow J."/>
            <person name="Eisen J.A."/>
            <person name="Markowitz V."/>
            <person name="Hugenholtz P."/>
            <person name="Kyrpides N.C."/>
            <person name="Klenk H.P."/>
        </authorList>
    </citation>
    <scope>NUCLEOTIDE SEQUENCE [LARGE SCALE GENOMIC DNA]</scope>
    <source>
        <strain evidence="5">ATCC 43644 / DSM 9630 / IS1B</strain>
    </source>
</reference>